<dbReference type="Proteomes" id="UP000606463">
    <property type="component" value="Unassembled WGS sequence"/>
</dbReference>
<evidence type="ECO:0000313" key="8">
    <source>
        <dbReference type="Proteomes" id="UP000606463"/>
    </source>
</evidence>
<dbReference type="EMBL" id="DQVE01000034">
    <property type="protein sequence ID" value="HIP98364.1"/>
    <property type="molecule type" value="Genomic_DNA"/>
</dbReference>
<gene>
    <name evidence="7" type="ORF">EYH37_03225</name>
</gene>
<dbReference type="Pfam" id="PF02784">
    <property type="entry name" value="Orn_Arg_deC_N"/>
    <property type="match status" value="1"/>
</dbReference>
<dbReference type="SUPFAM" id="SSF51419">
    <property type="entry name" value="PLP-binding barrel"/>
    <property type="match status" value="1"/>
</dbReference>
<protein>
    <submittedName>
        <fullName evidence="7">Type III PLP-dependent enzyme</fullName>
    </submittedName>
</protein>
<dbReference type="PANTHER" id="PTHR11482">
    <property type="entry name" value="ARGININE/DIAMINOPIMELATE/ORNITHINE DECARBOXYLASE"/>
    <property type="match status" value="1"/>
</dbReference>
<organism evidence="7 8">
    <name type="scientific">Aquifex aeolicus</name>
    <dbReference type="NCBI Taxonomy" id="63363"/>
    <lineage>
        <taxon>Bacteria</taxon>
        <taxon>Pseudomonadati</taxon>
        <taxon>Aquificota</taxon>
        <taxon>Aquificia</taxon>
        <taxon>Aquificales</taxon>
        <taxon>Aquificaceae</taxon>
        <taxon>Aquifex</taxon>
    </lineage>
</organism>
<dbReference type="CDD" id="cd00622">
    <property type="entry name" value="PLPDE_III_ODC"/>
    <property type="match status" value="1"/>
</dbReference>
<evidence type="ECO:0000256" key="4">
    <source>
        <dbReference type="ARBA" id="ARBA00023239"/>
    </source>
</evidence>
<sequence>MPFVNPLRVQWHFAKKLYSEWSDDNPNLLKLVKEVKTPTLVMRKSKLQKKFNEVKRDFHGFNVYYAVKANDDEEVIKTFAELGAGFEVASTSELQKVFKFGVSPERVISSNPVKPLEFIDFCLTGGVDRFAVDSFSEIDKISRFRKRARIYVRLAVPNVGSDWPLSRKFGVDTDTAVEILEYANSKGLIPYGITFHVGSQCNNLQNWFIAIKRAKEVWEKALSKGIKLQMLNIGGGIPARYTRESLSVKEIADYVKGLLNKYFGMKTLELQMEPGRGLVAEAGILVTSVVGKAERFKGEKWIYIDGGVFHGLAETLGGIRYSFYLPDREERELEFFTVGGISCDSMDIVGQKIALPKGIDVGDRILILTAGAYTTVYASSFNGFPPPRVVMVL</sequence>
<evidence type="ECO:0000256" key="2">
    <source>
        <dbReference type="ARBA" id="ARBA00008872"/>
    </source>
</evidence>
<comment type="similarity">
    <text evidence="2">Belongs to the Orn/Lys/Arg decarboxylase class-II family.</text>
</comment>
<reference evidence="7" key="1">
    <citation type="journal article" date="2020" name="ISME J.">
        <title>Gammaproteobacteria mediating utilization of methyl-, sulfur- and petroleum organic compounds in deep ocean hydrothermal plumes.</title>
        <authorList>
            <person name="Zhou Z."/>
            <person name="Liu Y."/>
            <person name="Pan J."/>
            <person name="Cron B.R."/>
            <person name="Toner B.M."/>
            <person name="Anantharaman K."/>
            <person name="Breier J.A."/>
            <person name="Dick G.J."/>
            <person name="Li M."/>
        </authorList>
    </citation>
    <scope>NUCLEOTIDE SEQUENCE</scope>
    <source>
        <strain evidence="7">SZUA-1501</strain>
    </source>
</reference>
<evidence type="ECO:0000313" key="7">
    <source>
        <dbReference type="EMBL" id="HIP98364.1"/>
    </source>
</evidence>
<evidence type="ECO:0000259" key="6">
    <source>
        <dbReference type="Pfam" id="PF02784"/>
    </source>
</evidence>
<evidence type="ECO:0000256" key="1">
    <source>
        <dbReference type="ARBA" id="ARBA00001933"/>
    </source>
</evidence>
<feature type="domain" description="Orn/DAP/Arg decarboxylase 2 N-terminal" evidence="6">
    <location>
        <begin position="45"/>
        <end position="280"/>
    </location>
</feature>
<dbReference type="InterPro" id="IPR009006">
    <property type="entry name" value="Ala_racemase/Decarboxylase_C"/>
</dbReference>
<dbReference type="Gene3D" id="2.40.37.10">
    <property type="entry name" value="Lyase, Ornithine Decarboxylase, Chain A, domain 1"/>
    <property type="match status" value="1"/>
</dbReference>
<accession>A0A9D1CF84</accession>
<dbReference type="InterPro" id="IPR002433">
    <property type="entry name" value="Orn_de-COase"/>
</dbReference>
<feature type="modified residue" description="N6-(pyridoxal phosphate)lysine" evidence="5">
    <location>
        <position position="68"/>
    </location>
</feature>
<dbReference type="InterPro" id="IPR022644">
    <property type="entry name" value="De-COase2_N"/>
</dbReference>
<dbReference type="PRINTS" id="PR01182">
    <property type="entry name" value="ORNDCRBXLASE"/>
</dbReference>
<dbReference type="PRINTS" id="PR01179">
    <property type="entry name" value="ODADCRBXLASE"/>
</dbReference>
<proteinExistence type="inferred from homology"/>
<dbReference type="GO" id="GO:0033387">
    <property type="term" value="P:putrescine biosynthetic process from arginine, via ornithine"/>
    <property type="evidence" value="ECO:0007669"/>
    <property type="project" value="TreeGrafter"/>
</dbReference>
<feature type="active site" description="Proton donor" evidence="5">
    <location>
        <position position="343"/>
    </location>
</feature>
<dbReference type="InterPro" id="IPR000183">
    <property type="entry name" value="Orn/DAP/Arg_de-COase"/>
</dbReference>
<dbReference type="SUPFAM" id="SSF50621">
    <property type="entry name" value="Alanine racemase C-terminal domain-like"/>
    <property type="match status" value="1"/>
</dbReference>
<dbReference type="Gene3D" id="3.20.20.10">
    <property type="entry name" value="Alanine racemase"/>
    <property type="match status" value="1"/>
</dbReference>
<evidence type="ECO:0000256" key="5">
    <source>
        <dbReference type="PIRSR" id="PIRSR600183-50"/>
    </source>
</evidence>
<name>A0A9D1CF84_AQUAO</name>
<dbReference type="FunFam" id="3.20.20.10:FF:000008">
    <property type="entry name" value="Ornithine decarboxylase"/>
    <property type="match status" value="1"/>
</dbReference>
<keyword evidence="4" id="KW-0456">Lyase</keyword>
<keyword evidence="3 5" id="KW-0663">Pyridoxal phosphate</keyword>
<dbReference type="GO" id="GO:0004586">
    <property type="term" value="F:ornithine decarboxylase activity"/>
    <property type="evidence" value="ECO:0007669"/>
    <property type="project" value="TreeGrafter"/>
</dbReference>
<dbReference type="PANTHER" id="PTHR11482:SF6">
    <property type="entry name" value="ORNITHINE DECARBOXYLASE 1-RELATED"/>
    <property type="match status" value="1"/>
</dbReference>
<comment type="caution">
    <text evidence="7">The sequence shown here is derived from an EMBL/GenBank/DDBJ whole genome shotgun (WGS) entry which is preliminary data.</text>
</comment>
<dbReference type="GO" id="GO:0005737">
    <property type="term" value="C:cytoplasm"/>
    <property type="evidence" value="ECO:0007669"/>
    <property type="project" value="TreeGrafter"/>
</dbReference>
<dbReference type="InterPro" id="IPR029066">
    <property type="entry name" value="PLP-binding_barrel"/>
</dbReference>
<dbReference type="AlphaFoldDB" id="A0A9D1CF84"/>
<evidence type="ECO:0000256" key="3">
    <source>
        <dbReference type="ARBA" id="ARBA00022898"/>
    </source>
</evidence>
<comment type="cofactor">
    <cofactor evidence="1 5">
        <name>pyridoxal 5'-phosphate</name>
        <dbReference type="ChEBI" id="CHEBI:597326"/>
    </cofactor>
</comment>